<evidence type="ECO:0000256" key="6">
    <source>
        <dbReference type="ARBA" id="ARBA00023136"/>
    </source>
</evidence>
<dbReference type="GO" id="GO:0006896">
    <property type="term" value="P:Golgi to vacuole transport"/>
    <property type="evidence" value="ECO:0007669"/>
    <property type="project" value="TreeGrafter"/>
</dbReference>
<dbReference type="GO" id="GO:0010008">
    <property type="term" value="C:endosome membrane"/>
    <property type="evidence" value="ECO:0007669"/>
    <property type="project" value="TreeGrafter"/>
</dbReference>
<dbReference type="AlphaFoldDB" id="A0A9W7Y1A6"/>
<protein>
    <recommendedName>
        <fullName evidence="7">AP-3 complex subunit delta</fullName>
    </recommendedName>
</protein>
<organism evidence="10 11">
    <name type="scientific">Coemansia erecta</name>
    <dbReference type="NCBI Taxonomy" id="147472"/>
    <lineage>
        <taxon>Eukaryota</taxon>
        <taxon>Fungi</taxon>
        <taxon>Fungi incertae sedis</taxon>
        <taxon>Zoopagomycota</taxon>
        <taxon>Kickxellomycotina</taxon>
        <taxon>Kickxellomycetes</taxon>
        <taxon>Kickxellales</taxon>
        <taxon>Kickxellaceae</taxon>
        <taxon>Coemansia</taxon>
    </lineage>
</organism>
<name>A0A9W7Y1A6_9FUNG</name>
<feature type="region of interest" description="Disordered" evidence="8">
    <location>
        <begin position="704"/>
        <end position="783"/>
    </location>
</feature>
<feature type="domain" description="Clathrin/coatomer adaptor adaptin-like N-terminal" evidence="9">
    <location>
        <begin position="20"/>
        <end position="381"/>
    </location>
</feature>
<evidence type="ECO:0000256" key="1">
    <source>
        <dbReference type="ARBA" id="ARBA00004308"/>
    </source>
</evidence>
<feature type="region of interest" description="Disordered" evidence="8">
    <location>
        <begin position="799"/>
        <end position="875"/>
    </location>
</feature>
<accession>A0A9W7Y1A6</accession>
<dbReference type="PANTHER" id="PTHR22781">
    <property type="entry name" value="DELTA ADAPTIN-RELATED"/>
    <property type="match status" value="1"/>
</dbReference>
<evidence type="ECO:0000313" key="11">
    <source>
        <dbReference type="Proteomes" id="UP001149813"/>
    </source>
</evidence>
<feature type="domain" description="Clathrin/coatomer adaptor adaptin-like N-terminal" evidence="9">
    <location>
        <begin position="448"/>
        <end position="588"/>
    </location>
</feature>
<dbReference type="Proteomes" id="UP001149813">
    <property type="component" value="Unassembled WGS sequence"/>
</dbReference>
<comment type="function">
    <text evidence="7">Part of the AP-3 complex, an adaptor-related complex which is not clathrin-associated. The complex is associated with the Golgi region as well as more peripheral structures. It facilitates the budding of vesicles from the Golgi membrane.</text>
</comment>
<comment type="subunit">
    <text evidence="7">Adaptor protein complex 3 (AP-3) is a heterotetramer.</text>
</comment>
<dbReference type="GO" id="GO:0030123">
    <property type="term" value="C:AP-3 adaptor complex"/>
    <property type="evidence" value="ECO:0007669"/>
    <property type="project" value="InterPro"/>
</dbReference>
<evidence type="ECO:0000256" key="4">
    <source>
        <dbReference type="ARBA" id="ARBA00022737"/>
    </source>
</evidence>
<dbReference type="InterPro" id="IPR017105">
    <property type="entry name" value="AP3_complex_dsu"/>
</dbReference>
<keyword evidence="6" id="KW-0472">Membrane</keyword>
<comment type="caution">
    <text evidence="10">The sequence shown here is derived from an EMBL/GenBank/DDBJ whole genome shotgun (WGS) entry which is preliminary data.</text>
</comment>
<dbReference type="PIRSF" id="PIRSF037092">
    <property type="entry name" value="AP3_complex_delta"/>
    <property type="match status" value="1"/>
</dbReference>
<keyword evidence="3 7" id="KW-0813">Transport</keyword>
<feature type="compositionally biased region" description="Basic residues" evidence="8">
    <location>
        <begin position="809"/>
        <end position="827"/>
    </location>
</feature>
<feature type="compositionally biased region" description="Low complexity" evidence="8">
    <location>
        <begin position="865"/>
        <end position="875"/>
    </location>
</feature>
<feature type="compositionally biased region" description="Basic and acidic residues" evidence="8">
    <location>
        <begin position="764"/>
        <end position="778"/>
    </location>
</feature>
<dbReference type="InterPro" id="IPR016024">
    <property type="entry name" value="ARM-type_fold"/>
</dbReference>
<dbReference type="PANTHER" id="PTHR22781:SF12">
    <property type="entry name" value="AP-3 COMPLEX SUBUNIT DELTA-1"/>
    <property type="match status" value="1"/>
</dbReference>
<dbReference type="Gene3D" id="1.25.10.10">
    <property type="entry name" value="Leucine-rich Repeat Variant"/>
    <property type="match status" value="1"/>
</dbReference>
<proteinExistence type="inferred from homology"/>
<dbReference type="InterPro" id="IPR002553">
    <property type="entry name" value="Clathrin/coatomer_adapt-like_N"/>
</dbReference>
<dbReference type="GO" id="GO:0005794">
    <property type="term" value="C:Golgi apparatus"/>
    <property type="evidence" value="ECO:0007669"/>
    <property type="project" value="UniProtKB-SubCell"/>
</dbReference>
<dbReference type="GO" id="GO:0006623">
    <property type="term" value="P:protein targeting to vacuole"/>
    <property type="evidence" value="ECO:0007669"/>
    <property type="project" value="TreeGrafter"/>
</dbReference>
<keyword evidence="11" id="KW-1185">Reference proteome</keyword>
<evidence type="ECO:0000259" key="9">
    <source>
        <dbReference type="Pfam" id="PF01602"/>
    </source>
</evidence>
<reference evidence="10" key="1">
    <citation type="submission" date="2022-07" db="EMBL/GenBank/DDBJ databases">
        <title>Phylogenomic reconstructions and comparative analyses of Kickxellomycotina fungi.</title>
        <authorList>
            <person name="Reynolds N.K."/>
            <person name="Stajich J.E."/>
            <person name="Barry K."/>
            <person name="Grigoriev I.V."/>
            <person name="Crous P."/>
            <person name="Smith M.E."/>
        </authorList>
    </citation>
    <scope>NUCLEOTIDE SEQUENCE</scope>
    <source>
        <strain evidence="10">NBRC 32514</strain>
    </source>
</reference>
<keyword evidence="5 7" id="KW-0653">Protein transport</keyword>
<evidence type="ECO:0000256" key="2">
    <source>
        <dbReference type="ARBA" id="ARBA00006613"/>
    </source>
</evidence>
<evidence type="ECO:0000256" key="3">
    <source>
        <dbReference type="ARBA" id="ARBA00022448"/>
    </source>
</evidence>
<feature type="compositionally biased region" description="Basic and acidic residues" evidence="8">
    <location>
        <begin position="740"/>
        <end position="756"/>
    </location>
</feature>
<evidence type="ECO:0000313" key="10">
    <source>
        <dbReference type="EMBL" id="KAJ1725009.1"/>
    </source>
</evidence>
<dbReference type="Pfam" id="PF01602">
    <property type="entry name" value="Adaptin_N"/>
    <property type="match status" value="2"/>
</dbReference>
<dbReference type="EMBL" id="JANBOJ010000015">
    <property type="protein sequence ID" value="KAJ1725009.1"/>
    <property type="molecule type" value="Genomic_DNA"/>
</dbReference>
<feature type="compositionally biased region" description="Low complexity" evidence="8">
    <location>
        <begin position="849"/>
        <end position="858"/>
    </location>
</feature>
<comment type="similarity">
    <text evidence="2 7">Belongs to the adaptor complexes large subunit family.</text>
</comment>
<dbReference type="OrthoDB" id="10264595at2759"/>
<evidence type="ECO:0000256" key="5">
    <source>
        <dbReference type="ARBA" id="ARBA00022927"/>
    </source>
</evidence>
<evidence type="ECO:0000256" key="7">
    <source>
        <dbReference type="PIRNR" id="PIRNR037092"/>
    </source>
</evidence>
<evidence type="ECO:0000256" key="8">
    <source>
        <dbReference type="SAM" id="MobiDB-lite"/>
    </source>
</evidence>
<keyword evidence="7" id="KW-0333">Golgi apparatus</keyword>
<keyword evidence="4" id="KW-0677">Repeat</keyword>
<gene>
    <name evidence="10" type="primary">APL5</name>
    <name evidence="10" type="ORF">LPJ53_000798</name>
</gene>
<dbReference type="FunFam" id="1.25.10.10:FF:001926">
    <property type="entry name" value="Uncharacterized protein"/>
    <property type="match status" value="1"/>
</dbReference>
<dbReference type="InterPro" id="IPR011989">
    <property type="entry name" value="ARM-like"/>
</dbReference>
<sequence>MFEKSLTDLIQGLRANKRNESEYIQTSLQEIQAEVQMSDMHIKSTAIDKLNYLHMLGYDMNWANFNIIEVMASSRFSEKRSGYLAATQSFHQETDVLMLTTNLVRKDLASSNVMEVSVALDGLAQIVTPEQATDLFDDVMAVLGHSRPYIRKKALACLYKLVLRYPEGLHAFVPRLKDTLDDPDPSVVSSAVSVICELARTNPRNYLPLAPKLYHLLNSSTNNWMLIKIVKLFASLTPIEPRLAKKLHGPLSQLVCNTSAMSLLYECIHTAVVGDIISVPIPVQDNTGRDVDFAELCASKLEMFYESHDHNLCYVGLVTLAQLQARRPDLVVNQYNSLVRCLDHPDLSIRMRAIEVASGMATRKTLTKMVKRLMSQLILSNTIVLQPSSTIGSQISNTDDYSDDYSPGNGHALPKFDSSGASLTSAQGSIVSPRSAAKGNIADPADSPEYRTAVVNAILDMCSRQSYANMTSFEWYVATLVDLVYVSGVDVGREIGEKLLDVTVRVRQVREFSVKMVRRLLSDSTLVSHIIPDSANAKVLTTAAYILGEYCTLVPTSVDDVQILLPASLGRLDGDQQATFVQAAMKVYTNWLQDVSGYWSSDIWELVRSVTSSVMTRLSELVLDSSTSAEDRDTPNVEALVAAMPLQASSRVRQFIEITKAVSMATSNMSDSAPPICSELHSLFTVYELNPVSAAAQGKVPVPEGLDLDTPIGDPIPDTSRIVMPPSPPLQSSQTRRRSSHSEKTTSKPQRDRKNDPYYLGGRGHSEKDELSSRRDQDLADLPDVDDIPVVALDLGGAQKMQDQAAKTSKGKKKKSKSGKKHHRKTRERSPSPPPISVDIVGDEDMPDAADGPAATDPLKAGSAQQQQQQQQQQA</sequence>
<comment type="subcellular location">
    <subcellularLocation>
        <location evidence="1">Endomembrane system</location>
    </subcellularLocation>
    <subcellularLocation>
        <location evidence="7">Golgi apparatus</location>
    </subcellularLocation>
</comment>
<dbReference type="SUPFAM" id="SSF48371">
    <property type="entry name" value="ARM repeat"/>
    <property type="match status" value="1"/>
</dbReference>